<gene>
    <name evidence="2" type="ORF">H8Z83_16665</name>
</gene>
<evidence type="ECO:0000256" key="1">
    <source>
        <dbReference type="SAM" id="MobiDB-lite"/>
    </source>
</evidence>
<proteinExistence type="predicted"/>
<protein>
    <recommendedName>
        <fullName evidence="4">Helicase</fullName>
    </recommendedName>
</protein>
<dbReference type="Proteomes" id="UP000620327">
    <property type="component" value="Unassembled WGS sequence"/>
</dbReference>
<dbReference type="RefSeq" id="WP_187016095.1">
    <property type="nucleotide sequence ID" value="NZ_JACOQI010000025.1"/>
</dbReference>
<feature type="region of interest" description="Disordered" evidence="1">
    <location>
        <begin position="76"/>
        <end position="108"/>
    </location>
</feature>
<feature type="compositionally biased region" description="Basic and acidic residues" evidence="1">
    <location>
        <begin position="95"/>
        <end position="108"/>
    </location>
</feature>
<accession>A0A923MLJ4</accession>
<organism evidence="2 3">
    <name type="scientific">Dysosmobacter segnis</name>
    <dbReference type="NCBI Taxonomy" id="2763042"/>
    <lineage>
        <taxon>Bacteria</taxon>
        <taxon>Bacillati</taxon>
        <taxon>Bacillota</taxon>
        <taxon>Clostridia</taxon>
        <taxon>Eubacteriales</taxon>
        <taxon>Oscillospiraceae</taxon>
        <taxon>Dysosmobacter</taxon>
    </lineage>
</organism>
<keyword evidence="3" id="KW-1185">Reference proteome</keyword>
<evidence type="ECO:0000313" key="2">
    <source>
        <dbReference type="EMBL" id="MBC5771926.1"/>
    </source>
</evidence>
<reference evidence="2" key="1">
    <citation type="submission" date="2020-08" db="EMBL/GenBank/DDBJ databases">
        <title>Genome public.</title>
        <authorList>
            <person name="Liu C."/>
            <person name="Sun Q."/>
        </authorList>
    </citation>
    <scope>NUCLEOTIDE SEQUENCE</scope>
    <source>
        <strain evidence="2">BX15</strain>
    </source>
</reference>
<evidence type="ECO:0008006" key="4">
    <source>
        <dbReference type="Google" id="ProtNLM"/>
    </source>
</evidence>
<comment type="caution">
    <text evidence="2">The sequence shown here is derived from an EMBL/GenBank/DDBJ whole genome shotgun (WGS) entry which is preliminary data.</text>
</comment>
<dbReference type="AlphaFoldDB" id="A0A923MLJ4"/>
<evidence type="ECO:0000313" key="3">
    <source>
        <dbReference type="Proteomes" id="UP000620327"/>
    </source>
</evidence>
<sequence length="108" mass="12438">MIGQLRHTVTLGTDVFGNLQRMDNALEGLPIKEQACREQLSNLQTQLETAKAEVQKPFPREAELNTKTARLEELNSLLNLDHKEPEIVDAEPDEDQRPPERRRPQLER</sequence>
<dbReference type="EMBL" id="JACOQI010000025">
    <property type="protein sequence ID" value="MBC5771926.1"/>
    <property type="molecule type" value="Genomic_DNA"/>
</dbReference>
<name>A0A923MLJ4_9FIRM</name>